<dbReference type="PANTHER" id="PTHR43157:SF31">
    <property type="entry name" value="PHOSPHATIDYLINOSITOL-GLYCAN BIOSYNTHESIS CLASS F PROTEIN"/>
    <property type="match status" value="1"/>
</dbReference>
<dbReference type="SUPFAM" id="SSF51735">
    <property type="entry name" value="NAD(P)-binding Rossmann-fold domains"/>
    <property type="match status" value="1"/>
</dbReference>
<evidence type="ECO:0000313" key="3">
    <source>
        <dbReference type="EMBL" id="PJF47847.1"/>
    </source>
</evidence>
<dbReference type="GO" id="GO:0016491">
    <property type="term" value="F:oxidoreductase activity"/>
    <property type="evidence" value="ECO:0007669"/>
    <property type="project" value="UniProtKB-KW"/>
</dbReference>
<sequence>MLSLQDEICVVTGATAGIGRVSAHQLAEMGATVIVVGRNPRKCEDVVEAIRHQTGNPKIQAMTADLSSLSQVRALAQRFLDTYPRLDVLLNNAGAIFTTRQVSAEGIEMTWALNHLSYFLLTHLLMDALKAAPAARVINVSSDAHRMGTIAFDDVQFERRRYSGFGAYSQSKLANVMHTYALARRLEGNTITVNAVHPGAVATDFGKNNGGVWGKLFRLFGRFAISPEEGARTSVYLASSPEVAGVTGKYFYRCQPKPSSRASYDTQAQEKLWQLSAEMAGL</sequence>
<dbReference type="Proteomes" id="UP000230790">
    <property type="component" value="Unassembled WGS sequence"/>
</dbReference>
<comment type="caution">
    <text evidence="3">The sequence shown here is derived from an EMBL/GenBank/DDBJ whole genome shotgun (WGS) entry which is preliminary data.</text>
</comment>
<evidence type="ECO:0000256" key="1">
    <source>
        <dbReference type="ARBA" id="ARBA00023002"/>
    </source>
</evidence>
<dbReference type="PRINTS" id="PR00080">
    <property type="entry name" value="SDRFAMILY"/>
</dbReference>
<keyword evidence="1" id="KW-0560">Oxidoreductase</keyword>
<evidence type="ECO:0000256" key="2">
    <source>
        <dbReference type="RuleBase" id="RU000363"/>
    </source>
</evidence>
<protein>
    <submittedName>
        <fullName evidence="3">Short-chain dehydrogenase</fullName>
    </submittedName>
</protein>
<comment type="similarity">
    <text evidence="2">Belongs to the short-chain dehydrogenases/reductases (SDR) family.</text>
</comment>
<dbReference type="Gene3D" id="3.40.50.720">
    <property type="entry name" value="NAD(P)-binding Rossmann-like Domain"/>
    <property type="match status" value="1"/>
</dbReference>
<name>A0A2M8QDG7_9CHLR</name>
<dbReference type="EMBL" id="PGTN01000033">
    <property type="protein sequence ID" value="PJF47847.1"/>
    <property type="molecule type" value="Genomic_DNA"/>
</dbReference>
<dbReference type="PANTHER" id="PTHR43157">
    <property type="entry name" value="PHOSPHATIDYLINOSITOL-GLYCAN BIOSYNTHESIS CLASS F PROTEIN-RELATED"/>
    <property type="match status" value="1"/>
</dbReference>
<dbReference type="InterPro" id="IPR002347">
    <property type="entry name" value="SDR_fam"/>
</dbReference>
<dbReference type="Pfam" id="PF00106">
    <property type="entry name" value="adh_short"/>
    <property type="match status" value="1"/>
</dbReference>
<dbReference type="AlphaFoldDB" id="A0A2M8QDG7"/>
<dbReference type="InterPro" id="IPR036291">
    <property type="entry name" value="NAD(P)-bd_dom_sf"/>
</dbReference>
<reference evidence="3 4" key="1">
    <citation type="submission" date="2017-11" db="EMBL/GenBank/DDBJ databases">
        <title>Evolution of Phototrophy in the Chloroflexi Phylum Driven by Horizontal Gene Transfer.</title>
        <authorList>
            <person name="Ward L.M."/>
            <person name="Hemp J."/>
            <person name="Shih P.M."/>
            <person name="Mcglynn S.E."/>
            <person name="Fischer W."/>
        </authorList>
    </citation>
    <scope>NUCLEOTIDE SEQUENCE [LARGE SCALE GENOMIC DNA]</scope>
    <source>
        <strain evidence="3">JP3_7</strain>
    </source>
</reference>
<organism evidence="3 4">
    <name type="scientific">Candidatus Thermofonsia Clade 3 bacterium</name>
    <dbReference type="NCBI Taxonomy" id="2364212"/>
    <lineage>
        <taxon>Bacteria</taxon>
        <taxon>Bacillati</taxon>
        <taxon>Chloroflexota</taxon>
        <taxon>Candidatus Thermofontia</taxon>
        <taxon>Candidatus Thermofonsia Clade 3</taxon>
    </lineage>
</organism>
<evidence type="ECO:0000313" key="4">
    <source>
        <dbReference type="Proteomes" id="UP000230790"/>
    </source>
</evidence>
<proteinExistence type="inferred from homology"/>
<gene>
    <name evidence="3" type="ORF">CUN48_06595</name>
</gene>
<dbReference type="CDD" id="cd05327">
    <property type="entry name" value="retinol-DH_like_SDR_c_like"/>
    <property type="match status" value="1"/>
</dbReference>
<accession>A0A2M8QDG7</accession>
<dbReference type="PRINTS" id="PR00081">
    <property type="entry name" value="GDHRDH"/>
</dbReference>